<feature type="binding site" evidence="6">
    <location>
        <position position="56"/>
    </location>
    <ligand>
        <name>substrate</name>
    </ligand>
</feature>
<organism evidence="7 8">
    <name type="scientific">Psittacicella melopsittaci</name>
    <dbReference type="NCBI Taxonomy" id="2028576"/>
    <lineage>
        <taxon>Bacteria</taxon>
        <taxon>Pseudomonadati</taxon>
        <taxon>Pseudomonadota</taxon>
        <taxon>Gammaproteobacteria</taxon>
        <taxon>Pasteurellales</taxon>
        <taxon>Psittacicellaceae</taxon>
        <taxon>Psittacicella</taxon>
    </lineage>
</organism>
<dbReference type="InterPro" id="IPR008162">
    <property type="entry name" value="Pyrophosphatase"/>
</dbReference>
<evidence type="ECO:0000256" key="1">
    <source>
        <dbReference type="ARBA" id="ARBA00001946"/>
    </source>
</evidence>
<dbReference type="AlphaFoldDB" id="A0A3A1Y5S1"/>
<dbReference type="Proteomes" id="UP000266258">
    <property type="component" value="Unassembled WGS sequence"/>
</dbReference>
<reference evidence="7 8" key="1">
    <citation type="submission" date="2017-08" db="EMBL/GenBank/DDBJ databases">
        <title>Reclassification of Bisgaard taxon 37 and 44.</title>
        <authorList>
            <person name="Christensen H."/>
        </authorList>
    </citation>
    <scope>NUCLEOTIDE SEQUENCE [LARGE SCALE GENOMIC DNA]</scope>
    <source>
        <strain evidence="7 8">B96_4</strain>
    </source>
</reference>
<dbReference type="GO" id="GO:0005737">
    <property type="term" value="C:cytoplasm"/>
    <property type="evidence" value="ECO:0007669"/>
    <property type="project" value="UniProtKB-SubCell"/>
</dbReference>
<dbReference type="RefSeq" id="WP_119496790.1">
    <property type="nucleotide sequence ID" value="NZ_NRJH01000023.1"/>
</dbReference>
<feature type="binding site" evidence="6">
    <location>
        <position position="30"/>
    </location>
    <ligand>
        <name>substrate</name>
    </ligand>
</feature>
<dbReference type="SUPFAM" id="SSF50324">
    <property type="entry name" value="Inorganic pyrophosphatase"/>
    <property type="match status" value="1"/>
</dbReference>
<feature type="binding site" evidence="6">
    <location>
        <position position="71"/>
    </location>
    <ligand>
        <name>Mg(2+)</name>
        <dbReference type="ChEBI" id="CHEBI:18420"/>
        <label>1</label>
    </ligand>
</feature>
<dbReference type="EC" id="3.6.1.1" evidence="6"/>
<feature type="binding site" evidence="6">
    <location>
        <position position="142"/>
    </location>
    <ligand>
        <name>substrate</name>
    </ligand>
</feature>
<comment type="caution">
    <text evidence="7">The sequence shown here is derived from an EMBL/GenBank/DDBJ whole genome shotgun (WGS) entry which is preliminary data.</text>
</comment>
<dbReference type="Gene3D" id="3.90.80.10">
    <property type="entry name" value="Inorganic pyrophosphatase"/>
    <property type="match status" value="1"/>
</dbReference>
<protein>
    <recommendedName>
        <fullName evidence="6">Inorganic pyrophosphatase</fullName>
        <ecNumber evidence="6">3.6.1.1</ecNumber>
    </recommendedName>
    <alternativeName>
        <fullName evidence="6">Pyrophosphate phospho-hydrolase</fullName>
        <shortName evidence="6">PPase</shortName>
    </alternativeName>
</protein>
<feature type="binding site" evidence="6">
    <location>
        <position position="44"/>
    </location>
    <ligand>
        <name>substrate</name>
    </ligand>
</feature>
<dbReference type="GO" id="GO:0004427">
    <property type="term" value="F:inorganic diphosphate phosphatase activity"/>
    <property type="evidence" value="ECO:0007669"/>
    <property type="project" value="UniProtKB-UniRule"/>
</dbReference>
<dbReference type="EMBL" id="NRJH01000023">
    <property type="protein sequence ID" value="RIY32965.1"/>
    <property type="molecule type" value="Genomic_DNA"/>
</dbReference>
<dbReference type="FunFam" id="3.90.80.10:FF:000001">
    <property type="entry name" value="Inorganic pyrophosphatase"/>
    <property type="match status" value="1"/>
</dbReference>
<keyword evidence="8" id="KW-1185">Reference proteome</keyword>
<dbReference type="PANTHER" id="PTHR10286">
    <property type="entry name" value="INORGANIC PYROPHOSPHATASE"/>
    <property type="match status" value="1"/>
</dbReference>
<evidence type="ECO:0000256" key="6">
    <source>
        <dbReference type="HAMAP-Rule" id="MF_00209"/>
    </source>
</evidence>
<comment type="similarity">
    <text evidence="6">Belongs to the PPase family.</text>
</comment>
<dbReference type="CDD" id="cd00412">
    <property type="entry name" value="pyrophosphatase"/>
    <property type="match status" value="1"/>
</dbReference>
<proteinExistence type="inferred from homology"/>
<dbReference type="HAMAP" id="MF_00209">
    <property type="entry name" value="Inorganic_PPase"/>
    <property type="match status" value="1"/>
</dbReference>
<feature type="binding site" evidence="6">
    <location>
        <position position="103"/>
    </location>
    <ligand>
        <name>Mg(2+)</name>
        <dbReference type="ChEBI" id="CHEBI:18420"/>
        <label>1</label>
    </ligand>
</feature>
<keyword evidence="4 6" id="KW-0378">Hydrolase</keyword>
<evidence type="ECO:0000313" key="7">
    <source>
        <dbReference type="EMBL" id="RIY32965.1"/>
    </source>
</evidence>
<dbReference type="Pfam" id="PF00719">
    <property type="entry name" value="Pyrophosphatase"/>
    <property type="match status" value="1"/>
</dbReference>
<evidence type="ECO:0000256" key="3">
    <source>
        <dbReference type="ARBA" id="ARBA00022723"/>
    </source>
</evidence>
<dbReference type="InterPro" id="IPR036649">
    <property type="entry name" value="Pyrophosphatase_sf"/>
</dbReference>
<keyword evidence="2 6" id="KW-0963">Cytoplasm</keyword>
<evidence type="ECO:0000313" key="8">
    <source>
        <dbReference type="Proteomes" id="UP000266258"/>
    </source>
</evidence>
<feature type="binding site" evidence="6">
    <location>
        <position position="66"/>
    </location>
    <ligand>
        <name>Mg(2+)</name>
        <dbReference type="ChEBI" id="CHEBI:18420"/>
        <label>1</label>
    </ligand>
</feature>
<comment type="catalytic activity">
    <reaction evidence="6">
        <text>diphosphate + H2O = 2 phosphate + H(+)</text>
        <dbReference type="Rhea" id="RHEA:24576"/>
        <dbReference type="ChEBI" id="CHEBI:15377"/>
        <dbReference type="ChEBI" id="CHEBI:15378"/>
        <dbReference type="ChEBI" id="CHEBI:33019"/>
        <dbReference type="ChEBI" id="CHEBI:43474"/>
        <dbReference type="EC" id="3.6.1.1"/>
    </reaction>
</comment>
<dbReference type="GO" id="GO:0000287">
    <property type="term" value="F:magnesium ion binding"/>
    <property type="evidence" value="ECO:0007669"/>
    <property type="project" value="UniProtKB-UniRule"/>
</dbReference>
<dbReference type="GO" id="GO:0006796">
    <property type="term" value="P:phosphate-containing compound metabolic process"/>
    <property type="evidence" value="ECO:0007669"/>
    <property type="project" value="InterPro"/>
</dbReference>
<comment type="subcellular location">
    <subcellularLocation>
        <location evidence="6">Cytoplasm</location>
    </subcellularLocation>
</comment>
<evidence type="ECO:0000256" key="2">
    <source>
        <dbReference type="ARBA" id="ARBA00022490"/>
    </source>
</evidence>
<sequence>MLLEKVPAGKDLPHDFNVVIEIPAYTNPVKYEVDKESGALFCDRFIGTAMVYPLNYGFINQTLSLDGDPVDVLVLTPFPLVHGAVIRCRAVGVLKMTDESGVDAKVLAVPHEKIAPMYKDIQDVEDFPEYLKEQTKHFFEHYKDLEKGKWVKVEAWENKASAEKEIIDSYNRYHNK</sequence>
<comment type="function">
    <text evidence="6">Catalyzes the hydrolysis of inorganic pyrophosphate (PPi) forming two phosphate ions.</text>
</comment>
<comment type="cofactor">
    <cofactor evidence="1 6">
        <name>Mg(2+)</name>
        <dbReference type="ChEBI" id="CHEBI:18420"/>
    </cofactor>
</comment>
<accession>A0A3A1Y5S1</accession>
<evidence type="ECO:0000256" key="5">
    <source>
        <dbReference type="ARBA" id="ARBA00022842"/>
    </source>
</evidence>
<dbReference type="PROSITE" id="PS00387">
    <property type="entry name" value="PPASE"/>
    <property type="match status" value="1"/>
</dbReference>
<evidence type="ECO:0000256" key="4">
    <source>
        <dbReference type="ARBA" id="ARBA00022801"/>
    </source>
</evidence>
<dbReference type="OrthoDB" id="5187599at2"/>
<keyword evidence="5 6" id="KW-0460">Magnesium</keyword>
<name>A0A3A1Y5S1_9GAMM</name>
<gene>
    <name evidence="6" type="primary">ppa</name>
    <name evidence="7" type="ORF">CJP74_02980</name>
</gene>
<comment type="subunit">
    <text evidence="6">Homohexamer.</text>
</comment>
<feature type="binding site" evidence="6">
    <location>
        <position position="71"/>
    </location>
    <ligand>
        <name>Mg(2+)</name>
        <dbReference type="ChEBI" id="CHEBI:18420"/>
        <label>2</label>
    </ligand>
</feature>
<keyword evidence="3 6" id="KW-0479">Metal-binding</keyword>
<dbReference type="NCBIfam" id="NF002317">
    <property type="entry name" value="PRK01250.1"/>
    <property type="match status" value="1"/>
</dbReference>